<keyword evidence="1" id="KW-1133">Transmembrane helix</keyword>
<organism evidence="2 3">
    <name type="scientific">Riccia fluitans</name>
    <dbReference type="NCBI Taxonomy" id="41844"/>
    <lineage>
        <taxon>Eukaryota</taxon>
        <taxon>Viridiplantae</taxon>
        <taxon>Streptophyta</taxon>
        <taxon>Embryophyta</taxon>
        <taxon>Marchantiophyta</taxon>
        <taxon>Marchantiopsida</taxon>
        <taxon>Marchantiidae</taxon>
        <taxon>Marchantiales</taxon>
        <taxon>Ricciaceae</taxon>
        <taxon>Riccia</taxon>
    </lineage>
</organism>
<dbReference type="Gene3D" id="3.40.50.2020">
    <property type="match status" value="1"/>
</dbReference>
<accession>A0ABD1YN27</accession>
<comment type="caution">
    <text evidence="2">The sequence shown here is derived from an EMBL/GenBank/DDBJ whole genome shotgun (WGS) entry which is preliminary data.</text>
</comment>
<gene>
    <name evidence="2" type="ORF">R1flu_016862</name>
</gene>
<dbReference type="AlphaFoldDB" id="A0ABD1YN27"/>
<keyword evidence="1" id="KW-0812">Transmembrane</keyword>
<evidence type="ECO:0000313" key="2">
    <source>
        <dbReference type="EMBL" id="KAL2632176.1"/>
    </source>
</evidence>
<proteinExistence type="predicted"/>
<protein>
    <submittedName>
        <fullName evidence="2">Uncharacterized protein</fullName>
    </submittedName>
</protein>
<dbReference type="EMBL" id="JBHFFA010000004">
    <property type="protein sequence ID" value="KAL2632176.1"/>
    <property type="molecule type" value="Genomic_DNA"/>
</dbReference>
<feature type="transmembrane region" description="Helical" evidence="1">
    <location>
        <begin position="14"/>
        <end position="31"/>
    </location>
</feature>
<keyword evidence="3" id="KW-1185">Reference proteome</keyword>
<evidence type="ECO:0000256" key="1">
    <source>
        <dbReference type="SAM" id="Phobius"/>
    </source>
</evidence>
<dbReference type="SUPFAM" id="SSF53271">
    <property type="entry name" value="PRTase-like"/>
    <property type="match status" value="1"/>
</dbReference>
<sequence length="78" mass="8911">MAAVITQELAGKPLAIIGVATGAFLFMADLMRKIFAPSDCSSFDCSPTGTERRRVEWQLVWQMFESMSRESTCFWWRI</sequence>
<keyword evidence="1" id="KW-0472">Membrane</keyword>
<name>A0ABD1YN27_9MARC</name>
<reference evidence="2 3" key="1">
    <citation type="submission" date="2024-09" db="EMBL/GenBank/DDBJ databases">
        <title>Chromosome-scale assembly of Riccia fluitans.</title>
        <authorList>
            <person name="Paukszto L."/>
            <person name="Sawicki J."/>
            <person name="Karawczyk K."/>
            <person name="Piernik-Szablinska J."/>
            <person name="Szczecinska M."/>
            <person name="Mazdziarz M."/>
        </authorList>
    </citation>
    <scope>NUCLEOTIDE SEQUENCE [LARGE SCALE GENOMIC DNA]</scope>
    <source>
        <strain evidence="2">Rf_01</strain>
        <tissue evidence="2">Aerial parts of the thallus</tissue>
    </source>
</reference>
<evidence type="ECO:0000313" key="3">
    <source>
        <dbReference type="Proteomes" id="UP001605036"/>
    </source>
</evidence>
<dbReference type="Proteomes" id="UP001605036">
    <property type="component" value="Unassembled WGS sequence"/>
</dbReference>
<dbReference type="InterPro" id="IPR029057">
    <property type="entry name" value="PRTase-like"/>
</dbReference>